<evidence type="ECO:0000313" key="3">
    <source>
        <dbReference type="Proteomes" id="UP000295083"/>
    </source>
</evidence>
<gene>
    <name evidence="2" type="ORF">C8035_v009852</name>
</gene>
<protein>
    <submittedName>
        <fullName evidence="2">Uncharacterized protein</fullName>
    </submittedName>
</protein>
<dbReference type="EMBL" id="QAPG01001236">
    <property type="protein sequence ID" value="TDZ28153.1"/>
    <property type="molecule type" value="Genomic_DNA"/>
</dbReference>
<organism evidence="2 3">
    <name type="scientific">Colletotrichum spinosum</name>
    <dbReference type="NCBI Taxonomy" id="1347390"/>
    <lineage>
        <taxon>Eukaryota</taxon>
        <taxon>Fungi</taxon>
        <taxon>Dikarya</taxon>
        <taxon>Ascomycota</taxon>
        <taxon>Pezizomycotina</taxon>
        <taxon>Sordariomycetes</taxon>
        <taxon>Hypocreomycetidae</taxon>
        <taxon>Glomerellales</taxon>
        <taxon>Glomerellaceae</taxon>
        <taxon>Colletotrichum</taxon>
        <taxon>Colletotrichum orbiculare species complex</taxon>
    </lineage>
</organism>
<reference evidence="2 3" key="1">
    <citation type="submission" date="2018-11" db="EMBL/GenBank/DDBJ databases">
        <title>Genome sequence and assembly of Colletotrichum spinosum.</title>
        <authorList>
            <person name="Gan P."/>
            <person name="Shirasu K."/>
        </authorList>
    </citation>
    <scope>NUCLEOTIDE SEQUENCE [LARGE SCALE GENOMIC DNA]</scope>
    <source>
        <strain evidence="2 3">CBS 515.97</strain>
    </source>
</reference>
<accession>A0A4R8Q386</accession>
<dbReference type="AlphaFoldDB" id="A0A4R8Q386"/>
<sequence>MYAVRNVGAEGTAVSSLVHSPRRPEARPTGSHEGSTVILISTPIPRRLVKVHTTACHPAQQSQREATQRGDAQRSATQHQHCPSVRVPSHMHTTMRRGRLSDLHLGRTLFARPC</sequence>
<dbReference type="Proteomes" id="UP000295083">
    <property type="component" value="Unassembled WGS sequence"/>
</dbReference>
<proteinExistence type="predicted"/>
<name>A0A4R8Q386_9PEZI</name>
<evidence type="ECO:0000313" key="2">
    <source>
        <dbReference type="EMBL" id="TDZ28153.1"/>
    </source>
</evidence>
<feature type="region of interest" description="Disordered" evidence="1">
    <location>
        <begin position="1"/>
        <end position="35"/>
    </location>
</feature>
<comment type="caution">
    <text evidence="2">The sequence shown here is derived from an EMBL/GenBank/DDBJ whole genome shotgun (WGS) entry which is preliminary data.</text>
</comment>
<keyword evidence="3" id="KW-1185">Reference proteome</keyword>
<evidence type="ECO:0000256" key="1">
    <source>
        <dbReference type="SAM" id="MobiDB-lite"/>
    </source>
</evidence>
<feature type="region of interest" description="Disordered" evidence="1">
    <location>
        <begin position="55"/>
        <end position="93"/>
    </location>
</feature>